<comment type="caution">
    <text evidence="4">The sequence shown here is derived from an EMBL/GenBank/DDBJ whole genome shotgun (WGS) entry which is preliminary data.</text>
</comment>
<evidence type="ECO:0000313" key="4">
    <source>
        <dbReference type="EMBL" id="MDI4650312.1"/>
    </source>
</evidence>
<evidence type="ECO:0000256" key="1">
    <source>
        <dbReference type="ARBA" id="ARBA00022729"/>
    </source>
</evidence>
<feature type="chain" id="PRO_5046076475" evidence="2">
    <location>
        <begin position="29"/>
        <end position="1450"/>
    </location>
</feature>
<feature type="domain" description="SLH" evidence="3">
    <location>
        <begin position="1263"/>
        <end position="1323"/>
    </location>
</feature>
<protein>
    <submittedName>
        <fullName evidence="4">Ig-like domain-containing protein</fullName>
    </submittedName>
</protein>
<dbReference type="Pfam" id="PF00395">
    <property type="entry name" value="SLH"/>
    <property type="match status" value="3"/>
</dbReference>
<dbReference type="NCBIfam" id="TIGR02059">
    <property type="entry name" value="swm_rep_I"/>
    <property type="match status" value="4"/>
</dbReference>
<accession>A0ABT6TTX6</accession>
<evidence type="ECO:0000256" key="2">
    <source>
        <dbReference type="SAM" id="SignalP"/>
    </source>
</evidence>
<organism evidence="4 5">
    <name type="scientific">Cohnella hashimotonis</name>
    <dbReference type="NCBI Taxonomy" id="2826895"/>
    <lineage>
        <taxon>Bacteria</taxon>
        <taxon>Bacillati</taxon>
        <taxon>Bacillota</taxon>
        <taxon>Bacilli</taxon>
        <taxon>Bacillales</taxon>
        <taxon>Paenibacillaceae</taxon>
        <taxon>Cohnella</taxon>
    </lineage>
</organism>
<dbReference type="RefSeq" id="WP_282913163.1">
    <property type="nucleotide sequence ID" value="NZ_JAGRPV010000002.1"/>
</dbReference>
<keyword evidence="1 2" id="KW-0732">Signal</keyword>
<dbReference type="Gene3D" id="2.60.40.1220">
    <property type="match status" value="5"/>
</dbReference>
<dbReference type="Pfam" id="PF13753">
    <property type="entry name" value="SWM_repeat"/>
    <property type="match status" value="4"/>
</dbReference>
<feature type="signal peptide" evidence="2">
    <location>
        <begin position="1"/>
        <end position="28"/>
    </location>
</feature>
<sequence>MQRLRFVPVLLLLTLLAQTFSPIGGAFAASGGPAIVALQPADNSPVVPANAQLSVTFDEPIYRGSAGSILIKEVASNNTVASFDVASDTSRVQISPNNRLNILPNAGTLVAGLDYYVQITPGAFTGASGYFSGITDATAWNFHVIAADTTPPAVSAYVPQQNGTIGATGALTLTFNEAVQAASGSIQIVRRDTQDAQVISVLSSAVTGSGTNVIRIQPPTRLAASTQYDVLVDNGAFVDAVGNKYAGISGPYIWSFATTASDVAAPQFANPLRGASGVNGDSPITLSLQFQTGMRTGTTGNITVKKVSNNETVETIAANAGRISINGATVNVPMSVSLARNTSYYVLIDPGALVTTGGASYEGIVDPSGWYFSTMASADTTRPTVATLTPAAGGSTTDITGSLTIQFSEPVVPGSGNVVIRNADTNAVFCSIPVTSTAITGGGTATISIKPCASLSPNTSYAVQIGTMAFADPSGNYYAGIGTSDLTTWRFRVASDNTPPELVSTDPAPLLNSVRPNAVLRMTFSEPVRIASGGVTASAILATDASVRISLSLAVDGSDPRIVTLTPSANFSAASRYIVNVPANAITDLAGNAYPGILNDYRWTFQTLGTDTTAPSLSSATMDSAAIVLLTYNEALDENSIPYASNYYVTVNDVPRQVNAISVKGTQVRLTLQSGVTVGQTVKVSYTLGAVTLKDLSGNAAPAFNSTNVANTADTTQPRPSSGVVSGSSVTLTFNKTLATVSSSAASQFTLKVNGTAQSIASISSSGANVTFGLYSSIAGSQSVSVSYTPGSFKLTDLSGNEAAAFSDFYVQNTNDTTPPSLTGATVAGTSVVLSYNEGLLASSVPPKSSYSVLVGGSAAEITGVSVNNNTVTLTLASTVMTNQTVTVTYIPGSTPIKDLAGNAASLFTGYSITAGSAATATVTSITVNGTALTIQYSGALNPSTVPYVAQYTVKNADGGLYGIGNVGVSGSQVILTLTAPVAAGKAVIVSYSTGGNALKDASGQIVAAFSDRAVTNGTSAVAGLPDYLTLDGAGGLLLNQSTASKAASQTSSGKTAVRYNLDRDKVTMAYSALSTSLNAGTVSVPQLSFSVPQSEAGAIVAIPVMALAGAVTQNSSAVFRLDYGDLLFSLPLKAINYSKEVQTSGGDMTSAYLVLKIEKLSNTTLASALNAKGIQSQSATADFTAAIEVGGGERAIDEYSTYVTRTFLLPSSGTSASDAAVVRLDGDSGEIVYVPTKAVVSGSTLRVDFMRKSNSLYAVVAKPVTLFSDMTKHWAGVDVAALASKFIVKGSSNSAFAPERKITRAEFAEFIVRGLGLNGSSASAARFSDVGSGGTSAAYIGAAVKASIVQGGTDGKFRPNATITREEMATMMLRAMSYAGVMPTVTGTEINAYKDRTKVSSWAKDAVVAAVKTGLIKGVTTTELKPKDNATRAQAAIIVKRFLEYVELL</sequence>
<dbReference type="Pfam" id="PF13205">
    <property type="entry name" value="Big_5"/>
    <property type="match status" value="5"/>
</dbReference>
<dbReference type="Proteomes" id="UP001161691">
    <property type="component" value="Unassembled WGS sequence"/>
</dbReference>
<dbReference type="InterPro" id="IPR011801">
    <property type="entry name" value="Swm_rep_I_cyn"/>
</dbReference>
<evidence type="ECO:0000259" key="3">
    <source>
        <dbReference type="PROSITE" id="PS51272"/>
    </source>
</evidence>
<keyword evidence="5" id="KW-1185">Reference proteome</keyword>
<gene>
    <name evidence="4" type="ORF">KB449_35610</name>
</gene>
<dbReference type="InterPro" id="IPR014755">
    <property type="entry name" value="Cu-Rt/internalin_Ig-like"/>
</dbReference>
<dbReference type="EMBL" id="JAGRPV010000002">
    <property type="protein sequence ID" value="MDI4650312.1"/>
    <property type="molecule type" value="Genomic_DNA"/>
</dbReference>
<reference evidence="4" key="1">
    <citation type="submission" date="2023-04" db="EMBL/GenBank/DDBJ databases">
        <title>Comparative genomic analysis of Cohnella hashimotonis sp. nov., isolated from the International Space Station.</title>
        <authorList>
            <person name="Venkateswaran K."/>
            <person name="Simpson A."/>
        </authorList>
    </citation>
    <scope>NUCLEOTIDE SEQUENCE</scope>
    <source>
        <strain evidence="4">F6_2S_P_1</strain>
    </source>
</reference>
<proteinExistence type="predicted"/>
<dbReference type="InterPro" id="IPR001119">
    <property type="entry name" value="SLH_dom"/>
</dbReference>
<dbReference type="PROSITE" id="PS51272">
    <property type="entry name" value="SLH"/>
    <property type="match status" value="3"/>
</dbReference>
<evidence type="ECO:0000313" key="5">
    <source>
        <dbReference type="Proteomes" id="UP001161691"/>
    </source>
</evidence>
<dbReference type="InterPro" id="IPR032812">
    <property type="entry name" value="SbsA_Ig"/>
</dbReference>
<feature type="domain" description="SLH" evidence="3">
    <location>
        <begin position="1324"/>
        <end position="1387"/>
    </location>
</feature>
<feature type="domain" description="SLH" evidence="3">
    <location>
        <begin position="1391"/>
        <end position="1450"/>
    </location>
</feature>
<dbReference type="InterPro" id="IPR028059">
    <property type="entry name" value="SWM_rpt"/>
</dbReference>
<name>A0ABT6TTX6_9BACL</name>